<comment type="caution">
    <text evidence="2">The sequence shown here is derived from an EMBL/GenBank/DDBJ whole genome shotgun (WGS) entry which is preliminary data.</text>
</comment>
<dbReference type="Pfam" id="PF06970">
    <property type="entry name" value="RepA_N"/>
    <property type="match status" value="1"/>
</dbReference>
<reference evidence="2 3" key="1">
    <citation type="submission" date="2018-08" db="EMBL/GenBank/DDBJ databases">
        <title>A genome reference for cultivated species of the human gut microbiota.</title>
        <authorList>
            <person name="Zou Y."/>
            <person name="Xue W."/>
            <person name="Luo G."/>
        </authorList>
    </citation>
    <scope>NUCLEOTIDE SEQUENCE [LARGE SCALE GENOMIC DNA]</scope>
    <source>
        <strain evidence="2 3">TF11-15AC</strain>
    </source>
</reference>
<evidence type="ECO:0000313" key="3">
    <source>
        <dbReference type="Proteomes" id="UP000261052"/>
    </source>
</evidence>
<evidence type="ECO:0000313" key="2">
    <source>
        <dbReference type="EMBL" id="RGK43120.1"/>
    </source>
</evidence>
<accession>A0A3E4M074</accession>
<protein>
    <recommendedName>
        <fullName evidence="1">Replication initiator A N-terminal domain-containing protein</fullName>
    </recommendedName>
</protein>
<sequence>MCAQMHCLPSSEIRNDREDKTMENVTFDYKFYRIPKRFFKEDMFRDMTNVAKVLYGILLDRKCLSDSNGDAWRDEYGITYIIFTIEEIMNLMNLGNKKVNKMLKELVEHGLIYRRHQGLGRPNKIYVYDLLKADNSNWLPKQIMFGKGSNNEKEVL</sequence>
<dbReference type="SUPFAM" id="SSF46785">
    <property type="entry name" value="Winged helix' DNA-binding domain"/>
    <property type="match status" value="1"/>
</dbReference>
<dbReference type="Proteomes" id="UP000261052">
    <property type="component" value="Unassembled WGS sequence"/>
</dbReference>
<organism evidence="2 3">
    <name type="scientific">Agathobacter rectalis</name>
    <dbReference type="NCBI Taxonomy" id="39491"/>
    <lineage>
        <taxon>Bacteria</taxon>
        <taxon>Bacillati</taxon>
        <taxon>Bacillota</taxon>
        <taxon>Clostridia</taxon>
        <taxon>Lachnospirales</taxon>
        <taxon>Lachnospiraceae</taxon>
        <taxon>Agathobacter</taxon>
    </lineage>
</organism>
<dbReference type="InterPro" id="IPR036390">
    <property type="entry name" value="WH_DNA-bd_sf"/>
</dbReference>
<dbReference type="InterPro" id="IPR010724">
    <property type="entry name" value="RepA_N"/>
</dbReference>
<gene>
    <name evidence="2" type="ORF">DXD13_07680</name>
</gene>
<evidence type="ECO:0000259" key="1">
    <source>
        <dbReference type="Pfam" id="PF06970"/>
    </source>
</evidence>
<dbReference type="Gene3D" id="1.10.10.10">
    <property type="entry name" value="Winged helix-like DNA-binding domain superfamily/Winged helix DNA-binding domain"/>
    <property type="match status" value="1"/>
</dbReference>
<dbReference type="EMBL" id="QSQP01000008">
    <property type="protein sequence ID" value="RGK43120.1"/>
    <property type="molecule type" value="Genomic_DNA"/>
</dbReference>
<proteinExistence type="predicted"/>
<name>A0A3E4M074_9FIRM</name>
<feature type="domain" description="Replication initiator A N-terminal" evidence="1">
    <location>
        <begin position="30"/>
        <end position="106"/>
    </location>
</feature>
<dbReference type="InterPro" id="IPR036388">
    <property type="entry name" value="WH-like_DNA-bd_sf"/>
</dbReference>
<dbReference type="AlphaFoldDB" id="A0A3E4M074"/>